<dbReference type="Proteomes" id="UP001420932">
    <property type="component" value="Unassembled WGS sequence"/>
</dbReference>
<proteinExistence type="predicted"/>
<evidence type="ECO:0000313" key="1">
    <source>
        <dbReference type="EMBL" id="KAK9108076.1"/>
    </source>
</evidence>
<accession>A0AAP0I3P6</accession>
<protein>
    <submittedName>
        <fullName evidence="1">Uncharacterized protein</fullName>
    </submittedName>
</protein>
<organism evidence="1 2">
    <name type="scientific">Stephania yunnanensis</name>
    <dbReference type="NCBI Taxonomy" id="152371"/>
    <lineage>
        <taxon>Eukaryota</taxon>
        <taxon>Viridiplantae</taxon>
        <taxon>Streptophyta</taxon>
        <taxon>Embryophyta</taxon>
        <taxon>Tracheophyta</taxon>
        <taxon>Spermatophyta</taxon>
        <taxon>Magnoliopsida</taxon>
        <taxon>Ranunculales</taxon>
        <taxon>Menispermaceae</taxon>
        <taxon>Menispermoideae</taxon>
        <taxon>Cissampelideae</taxon>
        <taxon>Stephania</taxon>
    </lineage>
</organism>
<reference evidence="1 2" key="1">
    <citation type="submission" date="2024-01" db="EMBL/GenBank/DDBJ databases">
        <title>Genome assemblies of Stephania.</title>
        <authorList>
            <person name="Yang L."/>
        </authorList>
    </citation>
    <scope>NUCLEOTIDE SEQUENCE [LARGE SCALE GENOMIC DNA]</scope>
    <source>
        <strain evidence="1">YNDBR</strain>
        <tissue evidence="1">Leaf</tissue>
    </source>
</reference>
<gene>
    <name evidence="1" type="ORF">Syun_024087</name>
</gene>
<evidence type="ECO:0000313" key="2">
    <source>
        <dbReference type="Proteomes" id="UP001420932"/>
    </source>
</evidence>
<comment type="caution">
    <text evidence="1">The sequence shown here is derived from an EMBL/GenBank/DDBJ whole genome shotgun (WGS) entry which is preliminary data.</text>
</comment>
<dbReference type="AlphaFoldDB" id="A0AAP0I3P6"/>
<dbReference type="EMBL" id="JBBNAF010000010">
    <property type="protein sequence ID" value="KAK9108076.1"/>
    <property type="molecule type" value="Genomic_DNA"/>
</dbReference>
<sequence>MTIPVAITGSAGLGTADQYLTGSKASVVGDVSSHLDVAVWGPPFVKLTRLGTLRELMEATGKWLSNFAGTLGLPFEFLLVYGSLG</sequence>
<name>A0AAP0I3P6_9MAGN</name>
<keyword evidence="2" id="KW-1185">Reference proteome</keyword>